<gene>
    <name evidence="12" type="ORF">SAMN05216283_109105</name>
</gene>
<feature type="transmembrane region" description="Helical" evidence="10">
    <location>
        <begin position="403"/>
        <end position="425"/>
    </location>
</feature>
<dbReference type="PROSITE" id="PS00216">
    <property type="entry name" value="SUGAR_TRANSPORT_1"/>
    <property type="match status" value="2"/>
</dbReference>
<dbReference type="InterPro" id="IPR005828">
    <property type="entry name" value="MFS_sugar_transport-like"/>
</dbReference>
<feature type="transmembrane region" description="Helical" evidence="10">
    <location>
        <begin position="340"/>
        <end position="360"/>
    </location>
</feature>
<dbReference type="Proteomes" id="UP000198964">
    <property type="component" value="Unassembled WGS sequence"/>
</dbReference>
<dbReference type="PANTHER" id="PTHR48020">
    <property type="entry name" value="PROTON MYO-INOSITOL COTRANSPORTER"/>
    <property type="match status" value="1"/>
</dbReference>
<evidence type="ECO:0000259" key="11">
    <source>
        <dbReference type="PROSITE" id="PS50850"/>
    </source>
</evidence>
<dbReference type="InterPro" id="IPR050814">
    <property type="entry name" value="Myo-inositol_Transporter"/>
</dbReference>
<proteinExistence type="inferred from homology"/>
<evidence type="ECO:0000256" key="6">
    <source>
        <dbReference type="ARBA" id="ARBA00022692"/>
    </source>
</evidence>
<dbReference type="GO" id="GO:0005886">
    <property type="term" value="C:plasma membrane"/>
    <property type="evidence" value="ECO:0007669"/>
    <property type="project" value="UniProtKB-SubCell"/>
</dbReference>
<dbReference type="PROSITE" id="PS00217">
    <property type="entry name" value="SUGAR_TRANSPORT_2"/>
    <property type="match status" value="1"/>
</dbReference>
<feature type="transmembrane region" description="Helical" evidence="10">
    <location>
        <begin position="309"/>
        <end position="328"/>
    </location>
</feature>
<evidence type="ECO:0000313" key="13">
    <source>
        <dbReference type="Proteomes" id="UP000198964"/>
    </source>
</evidence>
<feature type="transmembrane region" description="Helical" evidence="10">
    <location>
        <begin position="90"/>
        <end position="107"/>
    </location>
</feature>
<dbReference type="SUPFAM" id="SSF103473">
    <property type="entry name" value="MFS general substrate transporter"/>
    <property type="match status" value="1"/>
</dbReference>
<feature type="transmembrane region" description="Helical" evidence="10">
    <location>
        <begin position="148"/>
        <end position="174"/>
    </location>
</feature>
<evidence type="ECO:0000256" key="7">
    <source>
        <dbReference type="ARBA" id="ARBA00022989"/>
    </source>
</evidence>
<keyword evidence="7 10" id="KW-1133">Transmembrane helix</keyword>
<reference evidence="12 13" key="1">
    <citation type="submission" date="2016-10" db="EMBL/GenBank/DDBJ databases">
        <authorList>
            <person name="de Groot N.N."/>
        </authorList>
    </citation>
    <scope>NUCLEOTIDE SEQUENCE [LARGE SCALE GENOMIC DNA]</scope>
    <source>
        <strain evidence="12 13">CGMCC 1.9156</strain>
    </source>
</reference>
<feature type="transmembrane region" description="Helical" evidence="10">
    <location>
        <begin position="272"/>
        <end position="294"/>
    </location>
</feature>
<evidence type="ECO:0000256" key="4">
    <source>
        <dbReference type="ARBA" id="ARBA00022475"/>
    </source>
</evidence>
<dbReference type="InterPro" id="IPR005829">
    <property type="entry name" value="Sugar_transporter_CS"/>
</dbReference>
<comment type="subcellular location">
    <subcellularLocation>
        <location evidence="1">Cell membrane</location>
        <topology evidence="1">Multi-pass membrane protein</topology>
    </subcellularLocation>
</comment>
<keyword evidence="6 10" id="KW-0812">Transmembrane</keyword>
<evidence type="ECO:0000256" key="9">
    <source>
        <dbReference type="RuleBase" id="RU003346"/>
    </source>
</evidence>
<feature type="transmembrane region" description="Helical" evidence="10">
    <location>
        <begin position="194"/>
        <end position="216"/>
    </location>
</feature>
<evidence type="ECO:0000256" key="1">
    <source>
        <dbReference type="ARBA" id="ARBA00004651"/>
    </source>
</evidence>
<dbReference type="PRINTS" id="PR00171">
    <property type="entry name" value="SUGRTRNSPORT"/>
</dbReference>
<dbReference type="FunFam" id="1.20.1250.20:FF:000122">
    <property type="entry name" value="D-xylose transporter XylE"/>
    <property type="match status" value="1"/>
</dbReference>
<dbReference type="PROSITE" id="PS50850">
    <property type="entry name" value="MFS"/>
    <property type="match status" value="1"/>
</dbReference>
<dbReference type="EMBL" id="FONW01000009">
    <property type="protein sequence ID" value="SFF56304.1"/>
    <property type="molecule type" value="Genomic_DNA"/>
</dbReference>
<accession>A0A1I2JP04</accession>
<keyword evidence="13" id="KW-1185">Reference proteome</keyword>
<dbReference type="NCBIfam" id="TIGR00879">
    <property type="entry name" value="SP"/>
    <property type="match status" value="1"/>
</dbReference>
<evidence type="ECO:0000313" key="12">
    <source>
        <dbReference type="EMBL" id="SFF56304.1"/>
    </source>
</evidence>
<dbReference type="STRING" id="655355.SAMN05216283_109105"/>
<protein>
    <submittedName>
        <fullName evidence="12">MFS transporter, sugar porter (SP) family</fullName>
    </submittedName>
</protein>
<feature type="transmembrane region" description="Helical" evidence="10">
    <location>
        <begin position="431"/>
        <end position="449"/>
    </location>
</feature>
<dbReference type="InterPro" id="IPR036259">
    <property type="entry name" value="MFS_trans_sf"/>
</dbReference>
<evidence type="ECO:0000256" key="2">
    <source>
        <dbReference type="ARBA" id="ARBA00010992"/>
    </source>
</evidence>
<evidence type="ECO:0000256" key="3">
    <source>
        <dbReference type="ARBA" id="ARBA00022448"/>
    </source>
</evidence>
<organism evidence="12 13">
    <name type="scientific">Sunxiuqinia elliptica</name>
    <dbReference type="NCBI Taxonomy" id="655355"/>
    <lineage>
        <taxon>Bacteria</taxon>
        <taxon>Pseudomonadati</taxon>
        <taxon>Bacteroidota</taxon>
        <taxon>Bacteroidia</taxon>
        <taxon>Marinilabiliales</taxon>
        <taxon>Prolixibacteraceae</taxon>
        <taxon>Sunxiuqinia</taxon>
    </lineage>
</organism>
<feature type="transmembrane region" description="Helical" evidence="10">
    <location>
        <begin position="20"/>
        <end position="46"/>
    </location>
</feature>
<sequence length="474" mass="51573">MNKVKLKESSASDGQKTKTLLGLTCFVASLGGVLFGFDTAVISGTFGMVETQFGLSKLMVGWFGSSALIGAIVGAFIAGTLSDRFGRKPILILAALLFFVSAFFSSVPPSFTLLIVARLVGGLGVGMASVLSPMYISEFAPAKIRGRLVALYQLSIVLGILLAYFSNWALLRYAASPDNIFTHGILQKVFNTEIWRGMFAAEMVPCGLFILLLFFVPESPRWLIDKGFIDKGVALLKRINGELDEKLLHPKKEDKKKDVGIRELLKPGMRRALAVGIGLSVFGQFTGVNIVIYYGPTILEGAGFALDNAVQFQVLIGMINLIFTVIALTKIDSWGRRPLLIGGMTAVFVSLCAIGTLFVTDIASGIWTVVLLCIYIGSLALSINAVIWVIIGEIYPTHIRGRAMSLATFANWGTNFAAAFLFPWYVANVGMGAGFFTFAAFCLVGTIFFHKLIPETKGKSLEEIERYWMEQAKQ</sequence>
<dbReference type="GO" id="GO:0022857">
    <property type="term" value="F:transmembrane transporter activity"/>
    <property type="evidence" value="ECO:0007669"/>
    <property type="project" value="InterPro"/>
</dbReference>
<feature type="transmembrane region" description="Helical" evidence="10">
    <location>
        <begin position="58"/>
        <end position="78"/>
    </location>
</feature>
<keyword evidence="8 10" id="KW-0472">Membrane</keyword>
<feature type="transmembrane region" description="Helical" evidence="10">
    <location>
        <begin position="113"/>
        <end position="136"/>
    </location>
</feature>
<dbReference type="Pfam" id="PF00083">
    <property type="entry name" value="Sugar_tr"/>
    <property type="match status" value="1"/>
</dbReference>
<feature type="transmembrane region" description="Helical" evidence="10">
    <location>
        <begin position="366"/>
        <end position="391"/>
    </location>
</feature>
<keyword evidence="5" id="KW-0762">Sugar transport</keyword>
<dbReference type="PANTHER" id="PTHR48020:SF12">
    <property type="entry name" value="PROTON MYO-INOSITOL COTRANSPORTER"/>
    <property type="match status" value="1"/>
</dbReference>
<dbReference type="AlphaFoldDB" id="A0A1I2JP04"/>
<dbReference type="InterPro" id="IPR003663">
    <property type="entry name" value="Sugar/inositol_transpt"/>
</dbReference>
<name>A0A1I2JP04_9BACT</name>
<evidence type="ECO:0000256" key="10">
    <source>
        <dbReference type="SAM" id="Phobius"/>
    </source>
</evidence>
<dbReference type="InterPro" id="IPR020846">
    <property type="entry name" value="MFS_dom"/>
</dbReference>
<dbReference type="Gene3D" id="1.20.1250.20">
    <property type="entry name" value="MFS general substrate transporter like domains"/>
    <property type="match status" value="2"/>
</dbReference>
<keyword evidence="4" id="KW-1003">Cell membrane</keyword>
<evidence type="ECO:0000256" key="5">
    <source>
        <dbReference type="ARBA" id="ARBA00022597"/>
    </source>
</evidence>
<dbReference type="RefSeq" id="WP_093920790.1">
    <property type="nucleotide sequence ID" value="NZ_FONW01000009.1"/>
</dbReference>
<comment type="similarity">
    <text evidence="2 9">Belongs to the major facilitator superfamily. Sugar transporter (TC 2.A.1.1) family.</text>
</comment>
<feature type="domain" description="Major facilitator superfamily (MFS) profile" evidence="11">
    <location>
        <begin position="24"/>
        <end position="457"/>
    </location>
</feature>
<keyword evidence="3 9" id="KW-0813">Transport</keyword>
<evidence type="ECO:0000256" key="8">
    <source>
        <dbReference type="ARBA" id="ARBA00023136"/>
    </source>
</evidence>